<dbReference type="InterPro" id="IPR013517">
    <property type="entry name" value="FG-GAP"/>
</dbReference>
<dbReference type="OrthoDB" id="89086at2759"/>
<keyword evidence="1 2" id="KW-0732">Signal</keyword>
<reference evidence="5 6" key="1">
    <citation type="journal article" date="2014" name="Genome Announc.">
        <title>Draft genome sequence of the pathogenic fungus Scedosporium apiospermum.</title>
        <authorList>
            <person name="Vandeputte P."/>
            <person name="Ghamrawi S."/>
            <person name="Rechenmann M."/>
            <person name="Iltis A."/>
            <person name="Giraud S."/>
            <person name="Fleury M."/>
            <person name="Thornton C."/>
            <person name="Delhaes L."/>
            <person name="Meyer W."/>
            <person name="Papon N."/>
            <person name="Bouchara J.P."/>
        </authorList>
    </citation>
    <scope>NUCLEOTIDE SEQUENCE [LARGE SCALE GENOMIC DNA]</scope>
    <source>
        <strain evidence="5 6">IHEM 14462</strain>
    </source>
</reference>
<comment type="caution">
    <text evidence="5">The sequence shown here is derived from an EMBL/GenBank/DDBJ whole genome shotgun (WGS) entry which is preliminary data.</text>
</comment>
<dbReference type="RefSeq" id="XP_016643858.1">
    <property type="nucleotide sequence ID" value="XM_016786515.1"/>
</dbReference>
<dbReference type="InterPro" id="IPR028994">
    <property type="entry name" value="Integrin_alpha_N"/>
</dbReference>
<evidence type="ECO:0000259" key="3">
    <source>
        <dbReference type="Pfam" id="PF13472"/>
    </source>
</evidence>
<evidence type="ECO:0000313" key="6">
    <source>
        <dbReference type="Proteomes" id="UP000028545"/>
    </source>
</evidence>
<protein>
    <recommendedName>
        <fullName evidence="7">SGNH hydrolase-type esterase domain-containing protein</fullName>
    </recommendedName>
</protein>
<evidence type="ECO:0000256" key="2">
    <source>
        <dbReference type="SAM" id="SignalP"/>
    </source>
</evidence>
<feature type="signal peptide" evidence="2">
    <location>
        <begin position="1"/>
        <end position="40"/>
    </location>
</feature>
<evidence type="ECO:0008006" key="7">
    <source>
        <dbReference type="Google" id="ProtNLM"/>
    </source>
</evidence>
<dbReference type="PANTHER" id="PTHR33657:SF6">
    <property type="entry name" value="SECRETED PROTEIN"/>
    <property type="match status" value="1"/>
</dbReference>
<feature type="chain" id="PRO_5001775542" description="SGNH hydrolase-type esterase domain-containing protein" evidence="2">
    <location>
        <begin position="41"/>
        <end position="1247"/>
    </location>
</feature>
<evidence type="ECO:0000259" key="4">
    <source>
        <dbReference type="Pfam" id="PF14479"/>
    </source>
</evidence>
<dbReference type="EMBL" id="JOWA01000089">
    <property type="protein sequence ID" value="KEZ44059.1"/>
    <property type="molecule type" value="Genomic_DNA"/>
</dbReference>
<dbReference type="InterPro" id="IPR029498">
    <property type="entry name" value="HeLo_dom"/>
</dbReference>
<dbReference type="Gene3D" id="3.40.50.1110">
    <property type="entry name" value="SGNH hydrolase"/>
    <property type="match status" value="1"/>
</dbReference>
<dbReference type="HOGENOM" id="CLU_266109_0_0_1"/>
<dbReference type="Gene3D" id="1.20.120.1020">
    <property type="entry name" value="Prion-inhibition and propagation, HeLo domain"/>
    <property type="match status" value="1"/>
</dbReference>
<dbReference type="AlphaFoldDB" id="A0A084G9P7"/>
<dbReference type="PANTHER" id="PTHR33657">
    <property type="entry name" value="DOMAIN PROTEIN, PUTATIVE (AFU_ORTHOLOGUE AFUA_5G00600)-RELATED"/>
    <property type="match status" value="1"/>
</dbReference>
<dbReference type="InterPro" id="IPR008701">
    <property type="entry name" value="NPP1"/>
</dbReference>
<dbReference type="InterPro" id="IPR036514">
    <property type="entry name" value="SGNH_hydro_sf"/>
</dbReference>
<dbReference type="GeneID" id="27722874"/>
<dbReference type="CDD" id="cd01833">
    <property type="entry name" value="XynB_like"/>
    <property type="match status" value="1"/>
</dbReference>
<dbReference type="InterPro" id="IPR013830">
    <property type="entry name" value="SGNH_hydro"/>
</dbReference>
<feature type="domain" description="SGNH hydrolase-type esterase" evidence="3">
    <location>
        <begin position="311"/>
        <end position="487"/>
    </location>
</feature>
<dbReference type="SUPFAM" id="SSF52266">
    <property type="entry name" value="SGNH hydrolase"/>
    <property type="match status" value="1"/>
</dbReference>
<dbReference type="Pfam" id="PF13517">
    <property type="entry name" value="FG-GAP_3"/>
    <property type="match status" value="3"/>
</dbReference>
<dbReference type="Pfam" id="PF14479">
    <property type="entry name" value="HeLo"/>
    <property type="match status" value="1"/>
</dbReference>
<dbReference type="SUPFAM" id="SSF69318">
    <property type="entry name" value="Integrin alpha N-terminal domain"/>
    <property type="match status" value="2"/>
</dbReference>
<dbReference type="InterPro" id="IPR038305">
    <property type="entry name" value="HeLo_sf"/>
</dbReference>
<name>A0A084G9P7_PSEDA</name>
<gene>
    <name evidence="5" type="ORF">SAPIO_CDS3802</name>
</gene>
<evidence type="ECO:0000313" key="5">
    <source>
        <dbReference type="EMBL" id="KEZ44059.1"/>
    </source>
</evidence>
<accession>A0A084G9P7</accession>
<sequence length="1247" mass="135683">MAMPSPPRWSTNIPLGGHWLYRAISILLTVLTVLTPCVSADPPTALPQRATENDLKWQPALDYDRDGCYNVPAIDAEGNISEGLDPNFTTGPADCRDESDLDNSNAYSRQRCNSGWCVYLYGYYFEKDVAIEHVANPGHRHDWEHIVVWVKDDKAEYVGASAHGSYSLRPADEVRWDGTHPKIVYHKDGGSTHAFRFGNTDDDNVENHKGVWVRSPLVSYNGFPDGIRDQLFAYDFGAATIAFKDETFASNLEKAMPKIPVSQDCSQWGACHTEFGDAFLFDYGLDEGSPGTPDIPPPPQTPLPKIRVLPLGDSLTFGVLSTDGNGYRRQLHQLLVSGSDNEVDFVGSQESGTMTDNQHEGYPGATIAQITQHARNVLYMRPNVILIHAGTNDLHKNVDVAGAPTRLGSLIDLATDECPDATVLVAQIIMAVDSSVEADRAAFNEAVVEVVASRQSAGKNVMIADMSQTLARSDFVDGLHPNNGGYDKMAAVWYETIQAANKLGWMKDPVAPGNAPPADVTPTCPNGYAWLNMGEVGTGINYGMTIKWQNQGRFADGVGGANAGNVILADIDGDGLDDYILVGANGALNVWINNRDPAHPWRNVGEIAVGVDGASPQNVILADVDGDGRVDYLRVDADGAVQAWINTCNSPVSRRRGRELPGGRLARRGVFCPINNPAHLKWTRAGLIIPHYDGASRDAVLFADTTGDGRADYLLVSDAGAVRAVSLQGDIMNPTRVNHGIIAVGVGNANRDNVRFADIDGDGRADYLLVGEKGDISAWQNTGPVGQPVWKKLGTIAVGVDGGQRENVRLANVNNDRRADYLIMNPSTGALDAWLNMPDLEVVGPNVRLADIDGDGRDDYLYMDAVGGIRAWLNRGFVDHPDWVSIGLIAPGVPGGSRERIRLADMDGDGRDDYLVVADNGAVTAWFNKGYTDHPAWNSAGVIAVGVDGATLNNVRFADIDGDGRADYCVIWNDGSVSAWLNKGDARSPTWENQGKIAVGVDGSARDNVFLEDLNGDGKADYLMVTDKGAIYGWLNTGTDPKNIVWKNQGMVASGVSGATRQNIRFGNLDADGKFDYWLIDDANSTQQTVSKILQQLRSLLSNATALENRYGLRPFTQEMARMGDKFTSSDTISGRRLLHFNKPYEDLSARIQNLKISPLNCTRWVVKDKDSFNGLITDISYFVDRLHKLVPDTSSNFTCTMMEEDFSEDLRTNKLKLVCDASRSRADIYSQGCHAKSANKVPIKDP</sequence>
<organism evidence="5 6">
    <name type="scientific">Pseudallescheria apiosperma</name>
    <name type="common">Scedosporium apiospermum</name>
    <dbReference type="NCBI Taxonomy" id="563466"/>
    <lineage>
        <taxon>Eukaryota</taxon>
        <taxon>Fungi</taxon>
        <taxon>Dikarya</taxon>
        <taxon>Ascomycota</taxon>
        <taxon>Pezizomycotina</taxon>
        <taxon>Sordariomycetes</taxon>
        <taxon>Hypocreomycetidae</taxon>
        <taxon>Microascales</taxon>
        <taxon>Microascaceae</taxon>
        <taxon>Scedosporium</taxon>
    </lineage>
</organism>
<dbReference type="Pfam" id="PF05630">
    <property type="entry name" value="NPP1"/>
    <property type="match status" value="1"/>
</dbReference>
<feature type="domain" description="Prion-inhibition and propagation HeLo" evidence="4">
    <location>
        <begin position="1080"/>
        <end position="1217"/>
    </location>
</feature>
<keyword evidence="6" id="KW-1185">Reference proteome</keyword>
<proteinExistence type="predicted"/>
<dbReference type="KEGG" id="sapo:SAPIO_CDS3802"/>
<dbReference type="VEuPathDB" id="FungiDB:SAPIO_CDS3802"/>
<dbReference type="Proteomes" id="UP000028545">
    <property type="component" value="Unassembled WGS sequence"/>
</dbReference>
<evidence type="ECO:0000256" key="1">
    <source>
        <dbReference type="ARBA" id="ARBA00022729"/>
    </source>
</evidence>
<dbReference type="Pfam" id="PF13472">
    <property type="entry name" value="Lipase_GDSL_2"/>
    <property type="match status" value="1"/>
</dbReference>